<gene>
    <name evidence="4" type="primary">LOC116291554</name>
</gene>
<name>A0A6P8HDT9_ACTTE</name>
<feature type="active site" evidence="1">
    <location>
        <position position="355"/>
    </location>
</feature>
<sequence>MTLIHVDKNNGVRLIKSSFRFSSLFNASGLKLFSISACQKQKDALSNEQKVRRNLQRKTEDLNDNPNCYGEAVKSSPVGTSWLRKSSPQTSFIRNNELWFDLETIDRLPRRELQKLCTKFGIRAVSKTAKLVEDLRNFHQENLANPSSILHCPFIPGTGFPLKSQFEKNYFNSLKEVDKISGLFASLDVSSTSFRRDEELQRLCRSIGARSTSSRTTANSLDSLKSNLGEQDKSFRMLADTCDSKEIFLQSKPSVSKVLNFGNNKNKAFMISHWRKKKIEEMGDEAFKKYQSDATKKGRLFHSYVKDFLSGKNTNVEGVEGCIKSISGVLNNISSVIATEKRVSHYYLGYCGILDTLALYRGVPCLIEWKTSEKPKESLSDCHDFPTQVAAYAGAINSSPYFSVPITTGLIVVAYHDGTPAHVHKMDMKTCDYYWQQWLVQVYKYKQMDKENDKS</sequence>
<dbReference type="GO" id="GO:0043504">
    <property type="term" value="P:mitochondrial DNA repair"/>
    <property type="evidence" value="ECO:0007669"/>
    <property type="project" value="UniProtKB-UniRule"/>
</dbReference>
<feature type="coiled-coil region" evidence="2">
    <location>
        <begin position="38"/>
        <end position="65"/>
    </location>
</feature>
<keyword evidence="1" id="KW-0496">Mitochondrion</keyword>
<accession>A0A6P8HDT9</accession>
<dbReference type="EC" id="3.1.-.-" evidence="1"/>
<dbReference type="PANTHER" id="PTHR31340:SF5">
    <property type="entry name" value="MITOCHONDRIAL GENOME MAINTENANCE EXONUCLEASE 1"/>
    <property type="match status" value="1"/>
</dbReference>
<protein>
    <recommendedName>
        <fullName evidence="1">Mitochondrial genome maintenance exonuclease 1</fullName>
        <ecNumber evidence="1">3.1.-.-</ecNumber>
    </recommendedName>
</protein>
<dbReference type="PANTHER" id="PTHR31340">
    <property type="entry name" value="MITOCHONDRIAL GENOME MAINTENANCE EXONUCLEASE 1"/>
    <property type="match status" value="1"/>
</dbReference>
<dbReference type="InParanoid" id="A0A6P8HDT9"/>
<keyword evidence="1" id="KW-0378">Hydrolase</keyword>
<dbReference type="GeneID" id="116291554"/>
<dbReference type="OrthoDB" id="5777131at2759"/>
<reference evidence="4" key="1">
    <citation type="submission" date="2025-08" db="UniProtKB">
        <authorList>
            <consortium name="RefSeq"/>
        </authorList>
    </citation>
    <scope>IDENTIFICATION</scope>
    <source>
        <tissue evidence="4">Tentacle</tissue>
    </source>
</reference>
<dbReference type="Proteomes" id="UP000515163">
    <property type="component" value="Unplaced"/>
</dbReference>
<feature type="active site" evidence="1">
    <location>
        <position position="370"/>
    </location>
</feature>
<organism evidence="3 4">
    <name type="scientific">Actinia tenebrosa</name>
    <name type="common">Australian red waratah sea anemone</name>
    <dbReference type="NCBI Taxonomy" id="6105"/>
    <lineage>
        <taxon>Eukaryota</taxon>
        <taxon>Metazoa</taxon>
        <taxon>Cnidaria</taxon>
        <taxon>Anthozoa</taxon>
        <taxon>Hexacorallia</taxon>
        <taxon>Actiniaria</taxon>
        <taxon>Actiniidae</taxon>
        <taxon>Actinia</taxon>
    </lineage>
</organism>
<evidence type="ECO:0000256" key="1">
    <source>
        <dbReference type="HAMAP-Rule" id="MF_03030"/>
    </source>
</evidence>
<proteinExistence type="inferred from homology"/>
<comment type="subcellular location">
    <subcellularLocation>
        <location evidence="1">Mitochondrion</location>
    </subcellularLocation>
</comment>
<comment type="function">
    <text evidence="1">Metal-dependent single-stranded DNA (ssDNA) exonuclease involved in mitochondrial genome maintenance.</text>
</comment>
<dbReference type="GO" id="GO:0008297">
    <property type="term" value="F:single-stranded DNA exodeoxyribonuclease activity"/>
    <property type="evidence" value="ECO:0007669"/>
    <property type="project" value="UniProtKB-UniRule"/>
</dbReference>
<keyword evidence="1" id="KW-0540">Nuclease</keyword>
<dbReference type="KEGG" id="aten:116291554"/>
<comment type="similarity">
    <text evidence="1">Belongs to the MGME1 family.</text>
</comment>
<evidence type="ECO:0000313" key="4">
    <source>
        <dbReference type="RefSeq" id="XP_031554589.1"/>
    </source>
</evidence>
<keyword evidence="1" id="KW-0269">Exonuclease</keyword>
<dbReference type="AlphaFoldDB" id="A0A6P8HDT9"/>
<dbReference type="GO" id="GO:0006264">
    <property type="term" value="P:mitochondrial DNA replication"/>
    <property type="evidence" value="ECO:0007669"/>
    <property type="project" value="TreeGrafter"/>
</dbReference>
<dbReference type="RefSeq" id="XP_031554589.1">
    <property type="nucleotide sequence ID" value="XM_031698729.1"/>
</dbReference>
<feature type="active site" evidence="1">
    <location>
        <position position="368"/>
    </location>
</feature>
<keyword evidence="2" id="KW-0175">Coiled coil</keyword>
<evidence type="ECO:0000313" key="3">
    <source>
        <dbReference type="Proteomes" id="UP000515163"/>
    </source>
</evidence>
<dbReference type="HAMAP" id="MF_03030">
    <property type="entry name" value="MGME1"/>
    <property type="match status" value="1"/>
</dbReference>
<dbReference type="GO" id="GO:0005739">
    <property type="term" value="C:mitochondrion"/>
    <property type="evidence" value="ECO:0007669"/>
    <property type="project" value="UniProtKB-SubCell"/>
</dbReference>
<evidence type="ECO:0000256" key="2">
    <source>
        <dbReference type="SAM" id="Coils"/>
    </source>
</evidence>
<keyword evidence="3" id="KW-1185">Reference proteome</keyword>